<accession>A0AAQ3PA87</accession>
<organism evidence="4 5">
    <name type="scientific">Vigna mungo</name>
    <name type="common">Black gram</name>
    <name type="synonym">Phaseolus mungo</name>
    <dbReference type="NCBI Taxonomy" id="3915"/>
    <lineage>
        <taxon>Eukaryota</taxon>
        <taxon>Viridiplantae</taxon>
        <taxon>Streptophyta</taxon>
        <taxon>Embryophyta</taxon>
        <taxon>Tracheophyta</taxon>
        <taxon>Spermatophyta</taxon>
        <taxon>Magnoliopsida</taxon>
        <taxon>eudicotyledons</taxon>
        <taxon>Gunneridae</taxon>
        <taxon>Pentapetalae</taxon>
        <taxon>rosids</taxon>
        <taxon>fabids</taxon>
        <taxon>Fabales</taxon>
        <taxon>Fabaceae</taxon>
        <taxon>Papilionoideae</taxon>
        <taxon>50 kb inversion clade</taxon>
        <taxon>NPAAA clade</taxon>
        <taxon>indigoferoid/millettioid clade</taxon>
        <taxon>Phaseoleae</taxon>
        <taxon>Vigna</taxon>
    </lineage>
</organism>
<keyword evidence="2" id="KW-0812">Transmembrane</keyword>
<evidence type="ECO:0000313" key="4">
    <source>
        <dbReference type="EMBL" id="WVZ23976.1"/>
    </source>
</evidence>
<dbReference type="InterPro" id="IPR053271">
    <property type="entry name" value="DDT_domain"/>
</dbReference>
<keyword evidence="1" id="KW-0539">Nucleus</keyword>
<dbReference type="EMBL" id="CP144700">
    <property type="protein sequence ID" value="WVZ23976.1"/>
    <property type="molecule type" value="Genomic_DNA"/>
</dbReference>
<evidence type="ECO:0000256" key="2">
    <source>
        <dbReference type="SAM" id="Phobius"/>
    </source>
</evidence>
<proteinExistence type="predicted"/>
<keyword evidence="2" id="KW-0472">Membrane</keyword>
<dbReference type="PROSITE" id="PS51136">
    <property type="entry name" value="WAC"/>
    <property type="match status" value="1"/>
</dbReference>
<evidence type="ECO:0000313" key="5">
    <source>
        <dbReference type="Proteomes" id="UP001374535"/>
    </source>
</evidence>
<sequence>MRSVVYVSFALCVLDIRCRVLVWRPLAAAFIGKYECVWLSSSSVLGFGFSNASIGVLCWFLSCCIGYRLGFGFLLLRIEVGTSELESRDLVFEKNRGSYPMPLLRRKPFALAEPPEELKPDELVYQIRFTKEIFRDYPYPI</sequence>
<dbReference type="Proteomes" id="UP001374535">
    <property type="component" value="Chromosome 1"/>
</dbReference>
<evidence type="ECO:0000256" key="1">
    <source>
        <dbReference type="PROSITE-ProRule" id="PRU00475"/>
    </source>
</evidence>
<comment type="subcellular location">
    <subcellularLocation>
        <location evidence="1">Nucleus</location>
    </subcellularLocation>
</comment>
<name>A0AAQ3PA87_VIGMU</name>
<dbReference type="PANTHER" id="PTHR15546:SF2">
    <property type="entry name" value="DDT DOMAIN-CONTAINING PROTEIN DDB_G0282237"/>
    <property type="match status" value="1"/>
</dbReference>
<dbReference type="GO" id="GO:0005634">
    <property type="term" value="C:nucleus"/>
    <property type="evidence" value="ECO:0007669"/>
    <property type="project" value="UniProtKB-SubCell"/>
</dbReference>
<reference evidence="4 5" key="1">
    <citation type="journal article" date="2023" name="Life. Sci Alliance">
        <title>Evolutionary insights into 3D genome organization and epigenetic landscape of Vigna mungo.</title>
        <authorList>
            <person name="Junaid A."/>
            <person name="Singh B."/>
            <person name="Bhatia S."/>
        </authorList>
    </citation>
    <scope>NUCLEOTIDE SEQUENCE [LARGE SCALE GENOMIC DNA]</scope>
    <source>
        <strain evidence="4">Urdbean</strain>
    </source>
</reference>
<dbReference type="PANTHER" id="PTHR15546">
    <property type="entry name" value="BROMODOMAIN ADJACENT TO ZINC FINGER DOMAIN, 2A"/>
    <property type="match status" value="1"/>
</dbReference>
<feature type="transmembrane region" description="Helical" evidence="2">
    <location>
        <begin position="42"/>
        <end position="67"/>
    </location>
</feature>
<dbReference type="AlphaFoldDB" id="A0AAQ3PA87"/>
<keyword evidence="5" id="KW-1185">Reference proteome</keyword>
<evidence type="ECO:0000259" key="3">
    <source>
        <dbReference type="PROSITE" id="PS51136"/>
    </source>
</evidence>
<protein>
    <recommendedName>
        <fullName evidence="3">WAC domain-containing protein</fullName>
    </recommendedName>
</protein>
<feature type="domain" description="WAC" evidence="3">
    <location>
        <begin position="122"/>
        <end position="141"/>
    </location>
</feature>
<dbReference type="InterPro" id="IPR013136">
    <property type="entry name" value="WSTF_Acf1_Cbp146"/>
</dbReference>
<keyword evidence="2" id="KW-1133">Transmembrane helix</keyword>
<gene>
    <name evidence="4" type="ORF">V8G54_002520</name>
</gene>